<keyword evidence="4" id="KW-1185">Reference proteome</keyword>
<dbReference type="Gene3D" id="2.30.29.30">
    <property type="entry name" value="Pleckstrin-homology domain (PH domain)/Phosphotyrosine-binding domain (PTB)"/>
    <property type="match status" value="1"/>
</dbReference>
<dbReference type="GO" id="GO:0005096">
    <property type="term" value="F:GTPase activator activity"/>
    <property type="evidence" value="ECO:0007669"/>
    <property type="project" value="TreeGrafter"/>
</dbReference>
<dbReference type="AlphaFoldDB" id="A0A1B7T8X7"/>
<evidence type="ECO:0000256" key="1">
    <source>
        <dbReference type="SAM" id="MobiDB-lite"/>
    </source>
</evidence>
<dbReference type="PANTHER" id="PTHR23138">
    <property type="entry name" value="RAN BINDING PROTEIN"/>
    <property type="match status" value="1"/>
</dbReference>
<evidence type="ECO:0000259" key="2">
    <source>
        <dbReference type="PROSITE" id="PS50196"/>
    </source>
</evidence>
<dbReference type="GO" id="GO:0005737">
    <property type="term" value="C:cytoplasm"/>
    <property type="evidence" value="ECO:0007669"/>
    <property type="project" value="TreeGrafter"/>
</dbReference>
<dbReference type="PANTHER" id="PTHR23138:SF87">
    <property type="entry name" value="E3 SUMO-PROTEIN LIGASE RANBP2"/>
    <property type="match status" value="1"/>
</dbReference>
<feature type="non-terminal residue" evidence="3">
    <location>
        <position position="1"/>
    </location>
</feature>
<dbReference type="InterPro" id="IPR011993">
    <property type="entry name" value="PH-like_dom_sf"/>
</dbReference>
<protein>
    <recommendedName>
        <fullName evidence="2">RanBD1 domain-containing protein</fullName>
    </recommendedName>
</protein>
<dbReference type="SUPFAM" id="SSF50729">
    <property type="entry name" value="PH domain-like"/>
    <property type="match status" value="1"/>
</dbReference>
<feature type="domain" description="RanBD1" evidence="2">
    <location>
        <begin position="63"/>
        <end position="195"/>
    </location>
</feature>
<gene>
    <name evidence="3" type="ORF">HANVADRAFT_27439</name>
</gene>
<dbReference type="GO" id="GO:0005643">
    <property type="term" value="C:nuclear pore"/>
    <property type="evidence" value="ECO:0007669"/>
    <property type="project" value="TreeGrafter"/>
</dbReference>
<accession>A0A1B7T8X7</accession>
<feature type="region of interest" description="Disordered" evidence="1">
    <location>
        <begin position="34"/>
        <end position="60"/>
    </location>
</feature>
<dbReference type="InterPro" id="IPR000156">
    <property type="entry name" value="Ran_bind_dom"/>
</dbReference>
<dbReference type="EMBL" id="LXPE01000200">
    <property type="protein sequence ID" value="OBA25191.1"/>
    <property type="molecule type" value="Genomic_DNA"/>
</dbReference>
<name>A0A1B7T8X7_9ASCO</name>
<feature type="compositionally biased region" description="Basic and acidic residues" evidence="1">
    <location>
        <begin position="34"/>
        <end position="54"/>
    </location>
</feature>
<evidence type="ECO:0000313" key="4">
    <source>
        <dbReference type="Proteomes" id="UP000092321"/>
    </source>
</evidence>
<evidence type="ECO:0000313" key="3">
    <source>
        <dbReference type="EMBL" id="OBA25191.1"/>
    </source>
</evidence>
<proteinExistence type="predicted"/>
<dbReference type="OrthoDB" id="2357150at2759"/>
<dbReference type="PROSITE" id="PS50196">
    <property type="entry name" value="RANBD1"/>
    <property type="match status" value="1"/>
</dbReference>
<dbReference type="SMART" id="SM00160">
    <property type="entry name" value="RanBD"/>
    <property type="match status" value="1"/>
</dbReference>
<dbReference type="CDD" id="cd13179">
    <property type="entry name" value="RanBD_RanBP1"/>
    <property type="match status" value="1"/>
</dbReference>
<dbReference type="FunFam" id="2.30.29.30:FF:000312">
    <property type="entry name" value="Ran binding protein 1"/>
    <property type="match status" value="1"/>
</dbReference>
<organism evidence="3 4">
    <name type="scientific">Hanseniaspora valbyensis NRRL Y-1626</name>
    <dbReference type="NCBI Taxonomy" id="766949"/>
    <lineage>
        <taxon>Eukaryota</taxon>
        <taxon>Fungi</taxon>
        <taxon>Dikarya</taxon>
        <taxon>Ascomycota</taxon>
        <taxon>Saccharomycotina</taxon>
        <taxon>Saccharomycetes</taxon>
        <taxon>Saccharomycodales</taxon>
        <taxon>Saccharomycodaceae</taxon>
        <taxon>Hanseniaspora</taxon>
    </lineage>
</organism>
<reference evidence="4" key="1">
    <citation type="journal article" date="2016" name="Proc. Natl. Acad. Sci. U.S.A.">
        <title>Comparative genomics of biotechnologically important yeasts.</title>
        <authorList>
            <person name="Riley R."/>
            <person name="Haridas S."/>
            <person name="Wolfe K.H."/>
            <person name="Lopes M.R."/>
            <person name="Hittinger C.T."/>
            <person name="Goeker M."/>
            <person name="Salamov A.A."/>
            <person name="Wisecaver J.H."/>
            <person name="Long T.M."/>
            <person name="Calvey C.H."/>
            <person name="Aerts A.L."/>
            <person name="Barry K.W."/>
            <person name="Choi C."/>
            <person name="Clum A."/>
            <person name="Coughlan A.Y."/>
            <person name="Deshpande S."/>
            <person name="Douglass A.P."/>
            <person name="Hanson S.J."/>
            <person name="Klenk H.-P."/>
            <person name="LaButti K.M."/>
            <person name="Lapidus A."/>
            <person name="Lindquist E.A."/>
            <person name="Lipzen A.M."/>
            <person name="Meier-Kolthoff J.P."/>
            <person name="Ohm R.A."/>
            <person name="Otillar R.P."/>
            <person name="Pangilinan J.L."/>
            <person name="Peng Y."/>
            <person name="Rokas A."/>
            <person name="Rosa C.A."/>
            <person name="Scheuner C."/>
            <person name="Sibirny A.A."/>
            <person name="Slot J.C."/>
            <person name="Stielow J.B."/>
            <person name="Sun H."/>
            <person name="Kurtzman C.P."/>
            <person name="Blackwell M."/>
            <person name="Grigoriev I.V."/>
            <person name="Jeffries T.W."/>
        </authorList>
    </citation>
    <scope>NUCLEOTIDE SEQUENCE [LARGE SCALE GENOMIC DNA]</scope>
    <source>
        <strain evidence="4">NRRL Y-1626</strain>
    </source>
</reference>
<dbReference type="Pfam" id="PF00638">
    <property type="entry name" value="Ran_BP1"/>
    <property type="match status" value="1"/>
</dbReference>
<dbReference type="Proteomes" id="UP000092321">
    <property type="component" value="Unassembled WGS sequence"/>
</dbReference>
<dbReference type="InterPro" id="IPR045256">
    <property type="entry name" value="RanBP1_RanBD"/>
</dbReference>
<dbReference type="GO" id="GO:0006913">
    <property type="term" value="P:nucleocytoplasmic transport"/>
    <property type="evidence" value="ECO:0007669"/>
    <property type="project" value="InterPro"/>
</dbReference>
<dbReference type="InterPro" id="IPR045255">
    <property type="entry name" value="RanBP1-like"/>
</dbReference>
<sequence length="225" mass="26032">TIYHIKMSEEKAAVPKVPTSNVFALFGGKKENVENKEVEKKTEEKSKDEEKPETAEEEEVDVHFEPIVQLTQVDVKTNEEYEVPLLKIRAKLFRLDAQAKEWKEKGTGDCKILLHKSTGKTRILMRRDKTLKICANHYINPTYELKENIGSDRSWLYNVIGDVSEGEAENLTLAIRFGSKENAQKFKNAFEKGKKLNNGDLEFKKVLKEVEEELEKEKKEEKKDE</sequence>
<comment type="caution">
    <text evidence="3">The sequence shown here is derived from an EMBL/GenBank/DDBJ whole genome shotgun (WGS) entry which is preliminary data.</text>
</comment>